<dbReference type="Pfam" id="PF13487">
    <property type="entry name" value="HD_5"/>
    <property type="match status" value="1"/>
</dbReference>
<dbReference type="InterPro" id="IPR037522">
    <property type="entry name" value="HD_GYP_dom"/>
</dbReference>
<dbReference type="Gene3D" id="1.10.3210.10">
    <property type="entry name" value="Hypothetical protein af1432"/>
    <property type="match status" value="1"/>
</dbReference>
<dbReference type="Pfam" id="PF01590">
    <property type="entry name" value="GAF"/>
    <property type="match status" value="1"/>
</dbReference>
<dbReference type="InterPro" id="IPR003018">
    <property type="entry name" value="GAF"/>
</dbReference>
<protein>
    <submittedName>
        <fullName evidence="2">GAF domain-containing protein</fullName>
    </submittedName>
</protein>
<dbReference type="SUPFAM" id="SSF55781">
    <property type="entry name" value="GAF domain-like"/>
    <property type="match status" value="1"/>
</dbReference>
<proteinExistence type="predicted"/>
<feature type="domain" description="HD-GYP" evidence="1">
    <location>
        <begin position="202"/>
        <end position="410"/>
    </location>
</feature>
<name>A0A1H8R2S2_9PROT</name>
<dbReference type="SUPFAM" id="SSF109604">
    <property type="entry name" value="HD-domain/PDEase-like"/>
    <property type="match status" value="1"/>
</dbReference>
<dbReference type="InterPro" id="IPR052020">
    <property type="entry name" value="Cyclic_di-GMP/3'3'-cGAMP_PDE"/>
</dbReference>
<reference evidence="3" key="1">
    <citation type="submission" date="2016-10" db="EMBL/GenBank/DDBJ databases">
        <authorList>
            <person name="Varghese N."/>
            <person name="Submissions S."/>
        </authorList>
    </citation>
    <scope>NUCLEOTIDE SEQUENCE [LARGE SCALE GENOMIC DNA]</scope>
    <source>
        <strain evidence="3">Nm76</strain>
    </source>
</reference>
<dbReference type="InterPro" id="IPR029016">
    <property type="entry name" value="GAF-like_dom_sf"/>
</dbReference>
<dbReference type="PANTHER" id="PTHR45228:SF1">
    <property type="entry name" value="CYCLIC DI-GMP PHOSPHODIESTERASE TM_0186"/>
    <property type="match status" value="1"/>
</dbReference>
<dbReference type="Proteomes" id="UP000198814">
    <property type="component" value="Unassembled WGS sequence"/>
</dbReference>
<accession>A0A1H8R2S2</accession>
<dbReference type="GO" id="GO:0008081">
    <property type="term" value="F:phosphoric diester hydrolase activity"/>
    <property type="evidence" value="ECO:0007669"/>
    <property type="project" value="UniProtKB-ARBA"/>
</dbReference>
<dbReference type="InterPro" id="IPR003607">
    <property type="entry name" value="HD/PDEase_dom"/>
</dbReference>
<sequence length="414" mass="46893">MMDYSNFNHSRSEHLPLKGNKFKLKFDLAVMLFFPGNSKMFHHRDLLDDLNKPLPLKDKMISAHRSVQNKFPFISRIAIALYDSDTRVLKTYLNSSDGENPLLHYQTSLDNAPSLKEILAQGLPRVVNNLVTFENGTHEHTQRIGRSGYAASYTMPIFHGGEFVGFLFFNSHEAEVFTENVLSILDIYGHLIALMIVNELATLKVMNAALKTTSGITHFRDPETGSHLDRMSRYSRIIAEALASQYDLDDAYIEQVFMFSPLHDIGKIAIPDSILLKPGPLNAEERVIMNTHSQKGREMIDDIVMNFGFGNINHIDVLRNIAEFHHEAVNGSGYPAGKRNDEIPLEARIVAVADVFDALTSHRPYKEAWSNEKAFAMLQQLAGEKLDIDCVNALIENRQRVESIQQQFKEDIYG</sequence>
<dbReference type="PANTHER" id="PTHR45228">
    <property type="entry name" value="CYCLIC DI-GMP PHOSPHODIESTERASE TM_0186-RELATED"/>
    <property type="match status" value="1"/>
</dbReference>
<evidence type="ECO:0000313" key="2">
    <source>
        <dbReference type="EMBL" id="SEO60626.1"/>
    </source>
</evidence>
<dbReference type="PROSITE" id="PS51832">
    <property type="entry name" value="HD_GYP"/>
    <property type="match status" value="1"/>
</dbReference>
<dbReference type="EMBL" id="FODO01000013">
    <property type="protein sequence ID" value="SEO60626.1"/>
    <property type="molecule type" value="Genomic_DNA"/>
</dbReference>
<dbReference type="STRING" id="42354.SAMN05216333_11321"/>
<dbReference type="Gene3D" id="3.30.450.40">
    <property type="match status" value="1"/>
</dbReference>
<keyword evidence="3" id="KW-1185">Reference proteome</keyword>
<organism evidence="2 3">
    <name type="scientific">Nitrosomonas oligotropha</name>
    <dbReference type="NCBI Taxonomy" id="42354"/>
    <lineage>
        <taxon>Bacteria</taxon>
        <taxon>Pseudomonadati</taxon>
        <taxon>Pseudomonadota</taxon>
        <taxon>Betaproteobacteria</taxon>
        <taxon>Nitrosomonadales</taxon>
        <taxon>Nitrosomonadaceae</taxon>
        <taxon>Nitrosomonas</taxon>
    </lineage>
</organism>
<gene>
    <name evidence="2" type="ORF">SAMN05216333_11321</name>
</gene>
<dbReference type="CDD" id="cd00077">
    <property type="entry name" value="HDc"/>
    <property type="match status" value="1"/>
</dbReference>
<evidence type="ECO:0000313" key="3">
    <source>
        <dbReference type="Proteomes" id="UP000198814"/>
    </source>
</evidence>
<dbReference type="SMART" id="SM00471">
    <property type="entry name" value="HDc"/>
    <property type="match status" value="1"/>
</dbReference>
<evidence type="ECO:0000259" key="1">
    <source>
        <dbReference type="PROSITE" id="PS51832"/>
    </source>
</evidence>
<dbReference type="AlphaFoldDB" id="A0A1H8R2S2"/>